<accession>X1T8I4</accession>
<dbReference type="EMBL" id="BARW01007029">
    <property type="protein sequence ID" value="GAI83860.1"/>
    <property type="molecule type" value="Genomic_DNA"/>
</dbReference>
<proteinExistence type="predicted"/>
<comment type="caution">
    <text evidence="1">The sequence shown here is derived from an EMBL/GenBank/DDBJ whole genome shotgun (WGS) entry which is preliminary data.</text>
</comment>
<reference evidence="1" key="1">
    <citation type="journal article" date="2014" name="Front. Microbiol.">
        <title>High frequency of phylogenetically diverse reductive dehalogenase-homologous genes in deep subseafloor sedimentary metagenomes.</title>
        <authorList>
            <person name="Kawai M."/>
            <person name="Futagami T."/>
            <person name="Toyoda A."/>
            <person name="Takaki Y."/>
            <person name="Nishi S."/>
            <person name="Hori S."/>
            <person name="Arai W."/>
            <person name="Tsubouchi T."/>
            <person name="Morono Y."/>
            <person name="Uchiyama I."/>
            <person name="Ito T."/>
            <person name="Fujiyama A."/>
            <person name="Inagaki F."/>
            <person name="Takami H."/>
        </authorList>
    </citation>
    <scope>NUCLEOTIDE SEQUENCE</scope>
    <source>
        <strain evidence="1">Expedition CK06-06</strain>
    </source>
</reference>
<sequence>AKDDDDDELTWEIIDHNLAGSLNWTDNEGENATLKWDEANCDPITETKGRCDVCDCEVECERFIIVRVYDDGCPQLYDEYCIDFEVWDCCPFWPCPE</sequence>
<name>X1T8I4_9ZZZZ</name>
<feature type="non-terminal residue" evidence="1">
    <location>
        <position position="1"/>
    </location>
</feature>
<evidence type="ECO:0000313" key="1">
    <source>
        <dbReference type="EMBL" id="GAI83860.1"/>
    </source>
</evidence>
<organism evidence="1">
    <name type="scientific">marine sediment metagenome</name>
    <dbReference type="NCBI Taxonomy" id="412755"/>
    <lineage>
        <taxon>unclassified sequences</taxon>
        <taxon>metagenomes</taxon>
        <taxon>ecological metagenomes</taxon>
    </lineage>
</organism>
<gene>
    <name evidence="1" type="ORF">S12H4_14710</name>
</gene>
<protein>
    <submittedName>
        <fullName evidence="1">Uncharacterized protein</fullName>
    </submittedName>
</protein>
<dbReference type="AlphaFoldDB" id="X1T8I4"/>